<feature type="transmembrane region" description="Helical" evidence="9">
    <location>
        <begin position="384"/>
        <end position="410"/>
    </location>
</feature>
<feature type="transmembrane region" description="Helical" evidence="9">
    <location>
        <begin position="647"/>
        <end position="667"/>
    </location>
</feature>
<feature type="transmembrane region" description="Helical" evidence="9">
    <location>
        <begin position="746"/>
        <end position="767"/>
    </location>
</feature>
<name>A0A427XHQ1_9TREE</name>
<sequence length="857" mass="96852">MSIEEKKDNNYLTDVEVMRPEADLVEDKVTQEELNATSADLAMAAEKLDSMTLERCKAIMTQVLEMHQYDQNFPSSSLDAIKDLLENPDVTANPDKHAELIHAMKLEALLVTENSPYAEVRAVVDNTDDPTMPSLTFRVWVIGIVFAGAGAFINQLFSIRQPQVYVSSQVAQLLAWPFGKLMERTMPHKEFNFFGRHSLNPGPFNKKEHMLITIMATVAFNTPYTGYIVFTQALPQYFGQSYAKDFGYQILNTIGSNFVGYGLAGLCRRFIVYPSFCVWPSSLTSLAINKAFHSDDSIAVPGPLKRIYTWSRMKLFMMAFVSMFIYWWFPGYIFQALSTFNWLSWIAPNNMAFNNIVGMNNGLGLNPLPTFDFNVPSFNGWTPLVIPLFSVMNQWVGMCLGFFMIIGIYWTNKWDTAYLPINSNKVFANDGSRYNVTKILNDDGIFDNEKYQVYSEPYMSAANITVYFWFFALYTATISYTALYHRHELASGFRGFWRSVKKTFKKGDGQFGDDDEDLGEDIHFRLMRSYKEVPEWCYFIVLLVALGIGCAGVGAYPTNTSPAVVVFGIIMAILFVIPIGLIAAVTGVQVTLNVLAEFIGGGGFAVGDALAMNYFKMYGYIVTAQAIYFANDLKLAHYVKIPPKHTFAAQMVATVVSTFVCTGIFNYQMSFKNVCTSDAQFAMSCPGENTFFTAAVFWGTLGPQKLFGPGGRYKLMLLGFPIGFVLPIITWLLSKKFPRNKWIRSFHPVMFCYGPIMFAPYNLSYMWPMVMLTWFSWGYIKPRYLAFWSRYNYVLAAAWSAAIAIAAIVIFFAVQIPDVSIDWWGNNVPYQGCENAACVLLEIPEKGYFGREPGTYN</sequence>
<dbReference type="Pfam" id="PF03169">
    <property type="entry name" value="OPT"/>
    <property type="match status" value="1"/>
</dbReference>
<evidence type="ECO:0000313" key="11">
    <source>
        <dbReference type="Proteomes" id="UP000279236"/>
    </source>
</evidence>
<keyword evidence="3" id="KW-0813">Transport</keyword>
<comment type="caution">
    <text evidence="10">The sequence shown here is derived from an EMBL/GenBank/DDBJ whole genome shotgun (WGS) entry which is preliminary data.</text>
</comment>
<dbReference type="GO" id="GO:0016020">
    <property type="term" value="C:membrane"/>
    <property type="evidence" value="ECO:0007669"/>
    <property type="project" value="UniProtKB-SubCell"/>
</dbReference>
<organism evidence="10 11">
    <name type="scientific">Apiotrichum porosum</name>
    <dbReference type="NCBI Taxonomy" id="105984"/>
    <lineage>
        <taxon>Eukaryota</taxon>
        <taxon>Fungi</taxon>
        <taxon>Dikarya</taxon>
        <taxon>Basidiomycota</taxon>
        <taxon>Agaricomycotina</taxon>
        <taxon>Tremellomycetes</taxon>
        <taxon>Trichosporonales</taxon>
        <taxon>Trichosporonaceae</taxon>
        <taxon>Apiotrichum</taxon>
    </lineage>
</organism>
<feature type="transmembrane region" description="Helical" evidence="9">
    <location>
        <begin position="137"/>
        <end position="157"/>
    </location>
</feature>
<dbReference type="GeneID" id="39586679"/>
<evidence type="ECO:0000256" key="4">
    <source>
        <dbReference type="ARBA" id="ARBA00022692"/>
    </source>
</evidence>
<feature type="transmembrane region" description="Helical" evidence="9">
    <location>
        <begin position="536"/>
        <end position="557"/>
    </location>
</feature>
<reference evidence="10 11" key="1">
    <citation type="submission" date="2018-11" db="EMBL/GenBank/DDBJ databases">
        <title>Genome sequence of Apiotrichum porosum DSM 27194.</title>
        <authorList>
            <person name="Aliyu H."/>
            <person name="Gorte O."/>
            <person name="Ochsenreither K."/>
        </authorList>
    </citation>
    <scope>NUCLEOTIDE SEQUENCE [LARGE SCALE GENOMIC DNA]</scope>
    <source>
        <strain evidence="10 11">DSM 27194</strain>
    </source>
</reference>
<gene>
    <name evidence="10" type="ORF">EHS24_002136</name>
</gene>
<evidence type="ECO:0000313" key="10">
    <source>
        <dbReference type="EMBL" id="RSH78411.1"/>
    </source>
</evidence>
<evidence type="ECO:0000256" key="6">
    <source>
        <dbReference type="ARBA" id="ARBA00022927"/>
    </source>
</evidence>
<dbReference type="PANTHER" id="PTHR22601">
    <property type="entry name" value="ISP4 LIKE PROTEIN"/>
    <property type="match status" value="1"/>
</dbReference>
<dbReference type="InterPro" id="IPR004813">
    <property type="entry name" value="OPT"/>
</dbReference>
<keyword evidence="5" id="KW-0571">Peptide transport</keyword>
<dbReference type="GO" id="GO:0035673">
    <property type="term" value="F:oligopeptide transmembrane transporter activity"/>
    <property type="evidence" value="ECO:0007669"/>
    <property type="project" value="InterPro"/>
</dbReference>
<evidence type="ECO:0000256" key="2">
    <source>
        <dbReference type="ARBA" id="ARBA00008807"/>
    </source>
</evidence>
<comment type="similarity">
    <text evidence="2">Belongs to the oligopeptide OPT transporter family.</text>
</comment>
<feature type="transmembrane region" description="Helical" evidence="9">
    <location>
        <begin position="592"/>
        <end position="611"/>
    </location>
</feature>
<feature type="transmembrane region" description="Helical" evidence="9">
    <location>
        <begin position="793"/>
        <end position="814"/>
    </location>
</feature>
<dbReference type="InterPro" id="IPR004648">
    <property type="entry name" value="Oligpept_transpt"/>
</dbReference>
<accession>A0A427XHQ1</accession>
<dbReference type="Proteomes" id="UP000279236">
    <property type="component" value="Unassembled WGS sequence"/>
</dbReference>
<proteinExistence type="inferred from homology"/>
<keyword evidence="6" id="KW-0653">Protein transport</keyword>
<keyword evidence="11" id="KW-1185">Reference proteome</keyword>
<keyword evidence="7 9" id="KW-1133">Transmembrane helix</keyword>
<evidence type="ECO:0000256" key="5">
    <source>
        <dbReference type="ARBA" id="ARBA00022856"/>
    </source>
</evidence>
<feature type="transmembrane region" description="Helical" evidence="9">
    <location>
        <begin position="563"/>
        <end position="585"/>
    </location>
</feature>
<evidence type="ECO:0008006" key="12">
    <source>
        <dbReference type="Google" id="ProtNLM"/>
    </source>
</evidence>
<dbReference type="AlphaFoldDB" id="A0A427XHQ1"/>
<dbReference type="NCBIfam" id="TIGR00727">
    <property type="entry name" value="ISP4_OPT"/>
    <property type="match status" value="1"/>
</dbReference>
<dbReference type="GO" id="GO:0015031">
    <property type="term" value="P:protein transport"/>
    <property type="evidence" value="ECO:0007669"/>
    <property type="project" value="UniProtKB-KW"/>
</dbReference>
<evidence type="ECO:0000256" key="7">
    <source>
        <dbReference type="ARBA" id="ARBA00022989"/>
    </source>
</evidence>
<dbReference type="EMBL" id="RSCE01000012">
    <property type="protein sequence ID" value="RSH78411.1"/>
    <property type="molecule type" value="Genomic_DNA"/>
</dbReference>
<dbReference type="OrthoDB" id="9986677at2759"/>
<evidence type="ECO:0000256" key="9">
    <source>
        <dbReference type="SAM" id="Phobius"/>
    </source>
</evidence>
<comment type="subcellular location">
    <subcellularLocation>
        <location evidence="1">Membrane</location>
        <topology evidence="1">Multi-pass membrane protein</topology>
    </subcellularLocation>
</comment>
<evidence type="ECO:0000256" key="1">
    <source>
        <dbReference type="ARBA" id="ARBA00004141"/>
    </source>
</evidence>
<dbReference type="NCBIfam" id="TIGR00728">
    <property type="entry name" value="OPT_sfam"/>
    <property type="match status" value="1"/>
</dbReference>
<keyword evidence="4 9" id="KW-0812">Transmembrane</keyword>
<evidence type="ECO:0000256" key="8">
    <source>
        <dbReference type="ARBA" id="ARBA00023136"/>
    </source>
</evidence>
<evidence type="ECO:0000256" key="3">
    <source>
        <dbReference type="ARBA" id="ARBA00022448"/>
    </source>
</evidence>
<keyword evidence="8 9" id="KW-0472">Membrane</keyword>
<protein>
    <recommendedName>
        <fullName evidence="12">OPT family small oligopeptide transporter</fullName>
    </recommendedName>
</protein>
<dbReference type="RefSeq" id="XP_028473558.1">
    <property type="nucleotide sequence ID" value="XM_028617880.1"/>
</dbReference>
<feature type="transmembrane region" description="Helical" evidence="9">
    <location>
        <begin position="715"/>
        <end position="734"/>
    </location>
</feature>